<dbReference type="Pfam" id="PF01722">
    <property type="entry name" value="BolA"/>
    <property type="match status" value="1"/>
</dbReference>
<comment type="caution">
    <text evidence="3">The sequence shown here is derived from an EMBL/GenBank/DDBJ whole genome shotgun (WGS) entry which is preliminary data.</text>
</comment>
<dbReference type="PANTHER" id="PTHR46229">
    <property type="entry name" value="BOLA TRANSCRIPTION REGULATOR"/>
    <property type="match status" value="1"/>
</dbReference>
<dbReference type="Gene3D" id="3.30.300.90">
    <property type="entry name" value="BolA-like"/>
    <property type="match status" value="1"/>
</dbReference>
<evidence type="ECO:0000256" key="2">
    <source>
        <dbReference type="RuleBase" id="RU003860"/>
    </source>
</evidence>
<accession>A0A369W8B5</accession>
<comment type="similarity">
    <text evidence="1 2">Belongs to the BolA/IbaG family.</text>
</comment>
<dbReference type="InterPro" id="IPR002634">
    <property type="entry name" value="BolA"/>
</dbReference>
<dbReference type="PANTHER" id="PTHR46229:SF2">
    <property type="entry name" value="BOLA-LIKE PROTEIN 1"/>
    <property type="match status" value="1"/>
</dbReference>
<reference evidence="4" key="1">
    <citation type="submission" date="2018-07" db="EMBL/GenBank/DDBJ databases">
        <authorList>
            <person name="Liu B.-T."/>
            <person name="Du Z."/>
        </authorList>
    </citation>
    <scope>NUCLEOTIDE SEQUENCE [LARGE SCALE GENOMIC DNA]</scope>
    <source>
        <strain evidence="4">XYN52</strain>
    </source>
</reference>
<dbReference type="RefSeq" id="WP_114644583.1">
    <property type="nucleotide sequence ID" value="NZ_QQNH01000002.1"/>
</dbReference>
<dbReference type="InterPro" id="IPR050961">
    <property type="entry name" value="BolA/IbaG_stress_morph_reg"/>
</dbReference>
<proteinExistence type="inferred from homology"/>
<dbReference type="OrthoDB" id="9796738at2"/>
<gene>
    <name evidence="3" type="ORF">DVH29_02560</name>
</gene>
<evidence type="ECO:0000313" key="3">
    <source>
        <dbReference type="EMBL" id="RDE10287.1"/>
    </source>
</evidence>
<keyword evidence="4" id="KW-1185">Reference proteome</keyword>
<protein>
    <submittedName>
        <fullName evidence="3">BolA family transcriptional regulator</fullName>
    </submittedName>
</protein>
<dbReference type="PIRSF" id="PIRSF003113">
    <property type="entry name" value="BolA"/>
    <property type="match status" value="1"/>
</dbReference>
<dbReference type="EMBL" id="QQNH01000002">
    <property type="protein sequence ID" value="RDE10287.1"/>
    <property type="molecule type" value="Genomic_DNA"/>
</dbReference>
<dbReference type="SUPFAM" id="SSF82657">
    <property type="entry name" value="BolA-like"/>
    <property type="match status" value="1"/>
</dbReference>
<evidence type="ECO:0000256" key="1">
    <source>
        <dbReference type="ARBA" id="ARBA00005578"/>
    </source>
</evidence>
<evidence type="ECO:0000313" key="4">
    <source>
        <dbReference type="Proteomes" id="UP000253759"/>
    </source>
</evidence>
<dbReference type="InterPro" id="IPR036065">
    <property type="entry name" value="BolA-like_sf"/>
</dbReference>
<sequence length="77" mass="8364">MPMDAAEIESLIKQALPDARIEIRDLAGDGDHYAATIVSEAFRGKSRVQQHQMVYQALKGNMGGELHALALTTSVPE</sequence>
<dbReference type="Proteomes" id="UP000253759">
    <property type="component" value="Unassembled WGS sequence"/>
</dbReference>
<dbReference type="AlphaFoldDB" id="A0A369W8B5"/>
<organism evidence="3 4">
    <name type="scientific">Pelagibacterium lacus</name>
    <dbReference type="NCBI Taxonomy" id="2282655"/>
    <lineage>
        <taxon>Bacteria</taxon>
        <taxon>Pseudomonadati</taxon>
        <taxon>Pseudomonadota</taxon>
        <taxon>Alphaproteobacteria</taxon>
        <taxon>Hyphomicrobiales</taxon>
        <taxon>Devosiaceae</taxon>
        <taxon>Pelagibacterium</taxon>
    </lineage>
</organism>
<name>A0A369W8B5_9HYPH</name>